<feature type="domain" description="Glycoside hydrolase family 2 catalytic" evidence="6">
    <location>
        <begin position="294"/>
        <end position="470"/>
    </location>
</feature>
<evidence type="ECO:0000259" key="7">
    <source>
        <dbReference type="Pfam" id="PF02837"/>
    </source>
</evidence>
<evidence type="ECO:0000259" key="5">
    <source>
        <dbReference type="Pfam" id="PF00703"/>
    </source>
</evidence>
<evidence type="ECO:0000259" key="9">
    <source>
        <dbReference type="Pfam" id="PF18565"/>
    </source>
</evidence>
<dbReference type="Proteomes" id="UP000198384">
    <property type="component" value="Unassembled WGS sequence"/>
</dbReference>
<dbReference type="InterPro" id="IPR006104">
    <property type="entry name" value="Glyco_hydro_2_N"/>
</dbReference>
<dbReference type="AlphaFoldDB" id="A0A238VA86"/>
<dbReference type="InterPro" id="IPR036156">
    <property type="entry name" value="Beta-gal/glucu_dom_sf"/>
</dbReference>
<dbReference type="Pfam" id="PF16355">
    <property type="entry name" value="DUF4982"/>
    <property type="match status" value="1"/>
</dbReference>
<keyword evidence="11" id="KW-1185">Reference proteome</keyword>
<dbReference type="EMBL" id="FZNT01000001">
    <property type="protein sequence ID" value="SNR31315.1"/>
    <property type="molecule type" value="Genomic_DNA"/>
</dbReference>
<dbReference type="InterPro" id="IPR006102">
    <property type="entry name" value="Ig-like_GH2"/>
</dbReference>
<dbReference type="RefSeq" id="WP_089380199.1">
    <property type="nucleotide sequence ID" value="NZ_FZNT01000001.1"/>
</dbReference>
<dbReference type="PROSITE" id="PS00608">
    <property type="entry name" value="GLYCOSYL_HYDROL_F2_2"/>
    <property type="match status" value="1"/>
</dbReference>
<gene>
    <name evidence="10" type="ORF">SAMN06265371_101125</name>
</gene>
<dbReference type="GO" id="GO:0004553">
    <property type="term" value="F:hydrolase activity, hydrolyzing O-glycosyl compounds"/>
    <property type="evidence" value="ECO:0007669"/>
    <property type="project" value="InterPro"/>
</dbReference>
<organism evidence="10 11">
    <name type="scientific">Lutibacter agarilyticus</name>
    <dbReference type="NCBI Taxonomy" id="1109740"/>
    <lineage>
        <taxon>Bacteria</taxon>
        <taxon>Pseudomonadati</taxon>
        <taxon>Bacteroidota</taxon>
        <taxon>Flavobacteriia</taxon>
        <taxon>Flavobacteriales</taxon>
        <taxon>Flavobacteriaceae</taxon>
        <taxon>Lutibacter</taxon>
    </lineage>
</organism>
<dbReference type="InterPro" id="IPR006101">
    <property type="entry name" value="Glyco_hydro_2"/>
</dbReference>
<dbReference type="InterPro" id="IPR013783">
    <property type="entry name" value="Ig-like_fold"/>
</dbReference>
<dbReference type="Pfam" id="PF02836">
    <property type="entry name" value="Glyco_hydro_2_C"/>
    <property type="match status" value="1"/>
</dbReference>
<feature type="domain" description="Glycoside hydrolase family 2" evidence="9">
    <location>
        <begin position="712"/>
        <end position="813"/>
    </location>
</feature>
<dbReference type="OrthoDB" id="9801077at2"/>
<dbReference type="Gene3D" id="2.60.40.10">
    <property type="entry name" value="Immunoglobulins"/>
    <property type="match status" value="3"/>
</dbReference>
<feature type="domain" description="Glycosyl hydrolases family 2 sugar binding" evidence="7">
    <location>
        <begin position="78"/>
        <end position="164"/>
    </location>
</feature>
<dbReference type="InterPro" id="IPR051913">
    <property type="entry name" value="GH2_Domain-Containing"/>
</dbReference>
<dbReference type="PANTHER" id="PTHR42732">
    <property type="entry name" value="BETA-GALACTOSIDASE"/>
    <property type="match status" value="1"/>
</dbReference>
<dbReference type="NCBIfam" id="NF041463">
    <property type="entry name" value="GalB"/>
    <property type="match status" value="1"/>
</dbReference>
<dbReference type="Pfam" id="PF18565">
    <property type="entry name" value="Glyco_hydro2_C5"/>
    <property type="match status" value="1"/>
</dbReference>
<dbReference type="GO" id="GO:0005975">
    <property type="term" value="P:carbohydrate metabolic process"/>
    <property type="evidence" value="ECO:0007669"/>
    <property type="project" value="InterPro"/>
</dbReference>
<name>A0A238VA86_9FLAO</name>
<keyword evidence="2" id="KW-0378">Hydrolase</keyword>
<sequence length="818" mass="92623">MKKTLFLRYLMLLFVMCKLNAQDVNFNKDWLFKKDTIIGAETVAFDDSNWRNVDLPHDWAIEGPFSNSNNARTGGLPVHGEAWYRKHFSVAKNLKNKQIAIEFDGAMSNAKVYLNGEYVGERHYGYIGFELNLTPFIKFGEENVIAVKLAPEDLSMRWYPGAGIYRNVRFKINNALHIPQWGTYITTPVVSRESAQVNVQTTIKNTSEIVSNAVLETQIKNQKGEVVASISSPISIVKKSSDKILQEIEVKNPEIWDISKPVLYTAISQVKVDGKLVDEFVSHFGIRTIEFDTNNGFLLNGKRVQLNGVCMHHDLGPLGASVNYRATERQMQIMQSMGVNALRTSHNPPSPEMLEVCDKLGIVVIVEAFDEWQLAKVPNGYHKHFDKWHEKDLRDMIKRDRNHPSVIMWSIGNEILEQSKKDGWKITKELNDICHSEDPTRPTTAGFNYYPAPFTNKLAEQIDVVGMNYWPAHYKEIKENYPEIILYGSETSSQTSSRGVYHFPIEFNEKHETNHVSSYDAIVGPPWAYAPDVEFDAQEQNPFSLGEFIWTGFDYLGEPTPYGGRDNSTNGYWNADWPSRSSYFAPVDLCGFPKDRFYLYQSQWTTEPMVHVLPHWNWEGKEGDVIPVYSYTNCDEVELFVNGKSFGRKIKGVDFTEIPSEYHGFEKGMYKSKYRLSWNVPYQAGSLKVMGYRDGNEVATKEIKTAGVPSKIKLIADRVEINADGIDLSFISVQIEDKDGNICPMAENNITFKVEGTGVLEAIGNGDQTSLVSFKGDTMKAFSGLCLAIIKSTDKPGEIKLTATSKGLASDEIRIQTK</sequence>
<dbReference type="SUPFAM" id="SSF51445">
    <property type="entry name" value="(Trans)glycosidases"/>
    <property type="match status" value="1"/>
</dbReference>
<feature type="chain" id="PRO_5013189779" evidence="4">
    <location>
        <begin position="22"/>
        <end position="818"/>
    </location>
</feature>
<dbReference type="SUPFAM" id="SSF49785">
    <property type="entry name" value="Galactose-binding domain-like"/>
    <property type="match status" value="1"/>
</dbReference>
<reference evidence="10 11" key="1">
    <citation type="submission" date="2017-06" db="EMBL/GenBank/DDBJ databases">
        <authorList>
            <person name="Kim H.J."/>
            <person name="Triplett B.A."/>
        </authorList>
    </citation>
    <scope>NUCLEOTIDE SEQUENCE [LARGE SCALE GENOMIC DNA]</scope>
    <source>
        <strain evidence="10 11">DSM 29150</strain>
    </source>
</reference>
<evidence type="ECO:0000256" key="1">
    <source>
        <dbReference type="ARBA" id="ARBA00007401"/>
    </source>
</evidence>
<dbReference type="InterPro" id="IPR023232">
    <property type="entry name" value="Glyco_hydro_2_AS"/>
</dbReference>
<evidence type="ECO:0000259" key="6">
    <source>
        <dbReference type="Pfam" id="PF02836"/>
    </source>
</evidence>
<feature type="domain" description="Glycoside hydrolase family 2 immunoglobulin-like beta-sandwich" evidence="5">
    <location>
        <begin position="183"/>
        <end position="287"/>
    </location>
</feature>
<dbReference type="InterPro" id="IPR017853">
    <property type="entry name" value="GH"/>
</dbReference>
<dbReference type="PANTHER" id="PTHR42732:SF1">
    <property type="entry name" value="BETA-MANNOSIDASE"/>
    <property type="match status" value="1"/>
</dbReference>
<dbReference type="Pfam" id="PF02837">
    <property type="entry name" value="Glyco_hydro_2_N"/>
    <property type="match status" value="1"/>
</dbReference>
<proteinExistence type="inferred from homology"/>
<dbReference type="InterPro" id="IPR006103">
    <property type="entry name" value="Glyco_hydro_2_cat"/>
</dbReference>
<protein>
    <submittedName>
        <fullName evidence="10">Beta-galactosidase</fullName>
    </submittedName>
</protein>
<evidence type="ECO:0000256" key="3">
    <source>
        <dbReference type="ARBA" id="ARBA00023295"/>
    </source>
</evidence>
<dbReference type="InterPro" id="IPR040605">
    <property type="entry name" value="Glyco_hydro2_dom5"/>
</dbReference>
<evidence type="ECO:0000256" key="2">
    <source>
        <dbReference type="ARBA" id="ARBA00022801"/>
    </source>
</evidence>
<dbReference type="Pfam" id="PF00703">
    <property type="entry name" value="Glyco_hydro_2"/>
    <property type="match status" value="1"/>
</dbReference>
<evidence type="ECO:0000313" key="11">
    <source>
        <dbReference type="Proteomes" id="UP000198384"/>
    </source>
</evidence>
<feature type="domain" description="DUF4982" evidence="8">
    <location>
        <begin position="623"/>
        <end position="699"/>
    </location>
</feature>
<dbReference type="PRINTS" id="PR00132">
    <property type="entry name" value="GLHYDRLASE2"/>
</dbReference>
<evidence type="ECO:0000259" key="8">
    <source>
        <dbReference type="Pfam" id="PF16355"/>
    </source>
</evidence>
<keyword evidence="3" id="KW-0326">Glycosidase</keyword>
<keyword evidence="4" id="KW-0732">Signal</keyword>
<accession>A0A238VA86</accession>
<dbReference type="InterPro" id="IPR048229">
    <property type="entry name" value="GalB-like"/>
</dbReference>
<dbReference type="InterPro" id="IPR008979">
    <property type="entry name" value="Galactose-bd-like_sf"/>
</dbReference>
<comment type="similarity">
    <text evidence="1">Belongs to the glycosyl hydrolase 2 family.</text>
</comment>
<feature type="signal peptide" evidence="4">
    <location>
        <begin position="1"/>
        <end position="21"/>
    </location>
</feature>
<evidence type="ECO:0000256" key="4">
    <source>
        <dbReference type="SAM" id="SignalP"/>
    </source>
</evidence>
<evidence type="ECO:0000313" key="10">
    <source>
        <dbReference type="EMBL" id="SNR31315.1"/>
    </source>
</evidence>
<dbReference type="Gene3D" id="3.20.20.80">
    <property type="entry name" value="Glycosidases"/>
    <property type="match status" value="1"/>
</dbReference>
<dbReference type="Gene3D" id="2.60.120.260">
    <property type="entry name" value="Galactose-binding domain-like"/>
    <property type="match status" value="1"/>
</dbReference>
<dbReference type="SUPFAM" id="SSF49303">
    <property type="entry name" value="beta-Galactosidase/glucuronidase domain"/>
    <property type="match status" value="1"/>
</dbReference>
<dbReference type="InterPro" id="IPR032311">
    <property type="entry name" value="DUF4982"/>
</dbReference>